<keyword evidence="8" id="KW-0418">Kinase</keyword>
<evidence type="ECO:0000256" key="7">
    <source>
        <dbReference type="ARBA" id="ARBA00022692"/>
    </source>
</evidence>
<evidence type="ECO:0000256" key="1">
    <source>
        <dbReference type="ARBA" id="ARBA00004651"/>
    </source>
</evidence>
<feature type="transmembrane region" description="Helical" evidence="13">
    <location>
        <begin position="328"/>
        <end position="349"/>
    </location>
</feature>
<feature type="transmembrane region" description="Helical" evidence="13">
    <location>
        <begin position="655"/>
        <end position="678"/>
    </location>
</feature>
<evidence type="ECO:0000259" key="15">
    <source>
        <dbReference type="PROSITE" id="PS51098"/>
    </source>
</evidence>
<accession>W6AGY4</accession>
<gene>
    <name evidence="17" type="ORF">SCULI_v1c06080</name>
</gene>
<dbReference type="PROSITE" id="PS01035">
    <property type="entry name" value="PTS_EIIB_TYPE_1_CYS"/>
    <property type="match status" value="1"/>
</dbReference>
<evidence type="ECO:0000256" key="3">
    <source>
        <dbReference type="ARBA" id="ARBA00022475"/>
    </source>
</evidence>
<keyword evidence="7 13" id="KW-0812">Transmembrane</keyword>
<keyword evidence="4" id="KW-0762">Sugar transport</keyword>
<keyword evidence="2" id="KW-0813">Transport</keyword>
<feature type="transmembrane region" description="Helical" evidence="13">
    <location>
        <begin position="568"/>
        <end position="588"/>
    </location>
</feature>
<dbReference type="RefSeq" id="WP_025363184.1">
    <property type="nucleotide sequence ID" value="NZ_CP006681.1"/>
</dbReference>
<sequence>MQKIKIYAPVDGYIDSIDKLNDGVFSQKLLGDGFYIRASGKEKKDFFSPIEMGKVKFIAESLHAIFFELEKDLSILMHIGLDTVSLDGKPFSNAIEIESDVNLSKRIISVDINYINNAGLDHVCPITINSESDEYRFNILKVGDVKQGELIGEFELINKNDVLNKIIDPKEFFAQDNKFAQIAKEINNLVGGQANYNNVYNCMTRLRFSIKNKELVNEENIKKINLTKGIIWNGNELQVIIGQEVYKVKDEVIKDNEISLGNFDLNSKVKELTLFRRLLQTFAGIMTPIIPAFLSAGMISAIIGILTWVGVMPALGFVDTTQLFNEKWWWVILFVMGKTSSMFIGIIVGYSASKFFDLRRIIGVVIALILCSPILYSNGGEMGMGGEWVIVDFGEIKGITDIELNLIIQKITKLVITGAQFKLFVVIGAIYIAKKLDDWLGKKIPVIIELTIRPFLVILLTCTLTFIILLPLWNIFEGLFGVIMFYIGKLPFGLGVGIYCAIWQICVLFGVHMALGIISSIQIIVSATTGLGGYALFTPGSSISVWAQWGAMVGLMIITKNSALKKQAIGLIPVGILGITEPIIYGINLPRKRVFWSGILAAFIAGLFAGFVGVTGRIQTGIGIFEIIGAFQYPIQDPTGSIGIPLGQLTQLNNGIFYILSCLIAIGASILLTLLFNIERKTEKQSLKFVSAKLLSIMKLQGLINEKNKKEVINIFNEIPELVTVEEQKHIKEIEKKVQRLLKYETQLNSLETKEVNINDKYMEKGKNLIKKNKLKEAEQLIEIMQQKNFDLRKNEIKELISNVKTEIDYKPIDNFVNSKIQDIKNKLVNINKTYNFELVLLQEINNSYKNALNVMRIHYDIDSKEPEYNFAKEIAILKSINKENKSKINKKI</sequence>
<dbReference type="GO" id="GO:0009401">
    <property type="term" value="P:phosphoenolpyruvate-dependent sugar phosphotransferase system"/>
    <property type="evidence" value="ECO:0007669"/>
    <property type="project" value="UniProtKB-KW"/>
</dbReference>
<evidence type="ECO:0000256" key="5">
    <source>
        <dbReference type="ARBA" id="ARBA00022679"/>
    </source>
</evidence>
<evidence type="ECO:0000256" key="6">
    <source>
        <dbReference type="ARBA" id="ARBA00022683"/>
    </source>
</evidence>
<name>W6AGY4_9MOLU</name>
<dbReference type="KEGG" id="scq:SCULI_v1c06080"/>
<dbReference type="HOGENOM" id="CLU_012312_10_0_14"/>
<evidence type="ECO:0000256" key="8">
    <source>
        <dbReference type="ARBA" id="ARBA00022777"/>
    </source>
</evidence>
<evidence type="ECO:0000256" key="2">
    <source>
        <dbReference type="ARBA" id="ARBA00022448"/>
    </source>
</evidence>
<dbReference type="eggNOG" id="COG1263">
    <property type="taxonomic scope" value="Bacteria"/>
</dbReference>
<evidence type="ECO:0000256" key="4">
    <source>
        <dbReference type="ARBA" id="ARBA00022597"/>
    </source>
</evidence>
<evidence type="ECO:0000313" key="17">
    <source>
        <dbReference type="EMBL" id="AHI52949.1"/>
    </source>
</evidence>
<dbReference type="Proteomes" id="UP000019267">
    <property type="component" value="Chromosome"/>
</dbReference>
<dbReference type="InterPro" id="IPR003352">
    <property type="entry name" value="PTS_EIIC"/>
</dbReference>
<keyword evidence="12" id="KW-0175">Coiled coil</keyword>
<dbReference type="InterPro" id="IPR001127">
    <property type="entry name" value="PTS_EIIA_1_perm"/>
</dbReference>
<dbReference type="InterPro" id="IPR001996">
    <property type="entry name" value="PTS_IIB_1"/>
</dbReference>
<dbReference type="eggNOG" id="COG1264">
    <property type="taxonomic scope" value="Bacteria"/>
</dbReference>
<keyword evidence="6" id="KW-0598">Phosphotransferase system</keyword>
<feature type="coiled-coil region" evidence="12">
    <location>
        <begin position="734"/>
        <end position="795"/>
    </location>
</feature>
<dbReference type="PROSITE" id="PS51103">
    <property type="entry name" value="PTS_EIIC_TYPE_1"/>
    <property type="match status" value="1"/>
</dbReference>
<dbReference type="InterPro" id="IPR036878">
    <property type="entry name" value="Glu_permease_IIB"/>
</dbReference>
<dbReference type="Pfam" id="PF00358">
    <property type="entry name" value="PTS_EIIA_1"/>
    <property type="match status" value="1"/>
</dbReference>
<dbReference type="InterPro" id="IPR050558">
    <property type="entry name" value="PTS_Sugar-Specific_Components"/>
</dbReference>
<dbReference type="GO" id="GO:0005886">
    <property type="term" value="C:plasma membrane"/>
    <property type="evidence" value="ECO:0007669"/>
    <property type="project" value="UniProtKB-SubCell"/>
</dbReference>
<dbReference type="AlphaFoldDB" id="W6AGY4"/>
<dbReference type="CDD" id="cd00212">
    <property type="entry name" value="PTS_IIB_glc"/>
    <property type="match status" value="1"/>
</dbReference>
<dbReference type="PANTHER" id="PTHR30175">
    <property type="entry name" value="PHOSPHOTRANSFERASE SYSTEM TRANSPORT PROTEIN"/>
    <property type="match status" value="1"/>
</dbReference>
<dbReference type="GO" id="GO:0090563">
    <property type="term" value="F:protein-phosphocysteine-sugar phosphotransferase activity"/>
    <property type="evidence" value="ECO:0007669"/>
    <property type="project" value="TreeGrafter"/>
</dbReference>
<evidence type="ECO:0000256" key="9">
    <source>
        <dbReference type="ARBA" id="ARBA00022989"/>
    </source>
</evidence>
<dbReference type="InterPro" id="IPR018113">
    <property type="entry name" value="PTrfase_EIIB_Cys"/>
</dbReference>
<feature type="transmembrane region" description="Helical" evidence="13">
    <location>
        <begin position="282"/>
        <end position="308"/>
    </location>
</feature>
<dbReference type="Pfam" id="PF02378">
    <property type="entry name" value="PTS_EIIC"/>
    <property type="match status" value="1"/>
</dbReference>
<dbReference type="Pfam" id="PF00367">
    <property type="entry name" value="PTS_EIIB"/>
    <property type="match status" value="1"/>
</dbReference>
<dbReference type="GO" id="GO:0008982">
    <property type="term" value="F:protein-N(PI)-phosphohistidine-sugar phosphotransferase activity"/>
    <property type="evidence" value="ECO:0007669"/>
    <property type="project" value="InterPro"/>
</dbReference>
<evidence type="ECO:0000256" key="10">
    <source>
        <dbReference type="ARBA" id="ARBA00023136"/>
    </source>
</evidence>
<keyword evidence="9 13" id="KW-1133">Transmembrane helix</keyword>
<feature type="transmembrane region" description="Helical" evidence="13">
    <location>
        <begin position="414"/>
        <end position="433"/>
    </location>
</feature>
<reference evidence="17 18" key="1">
    <citation type="journal article" date="2014" name="Genome Biol. Evol.">
        <title>Molecular evolution of the substrate utilization strategies and putative virulence factors in mosquito-associated Spiroplasma species.</title>
        <authorList>
            <person name="Chang T.H."/>
            <person name="Lo W.S."/>
            <person name="Ku C."/>
            <person name="Chen L.L."/>
            <person name="Kuo C.H."/>
        </authorList>
    </citation>
    <scope>NUCLEOTIDE SEQUENCE [LARGE SCALE GENOMIC DNA]</scope>
    <source>
        <strain evidence="17">AES-1</strain>
    </source>
</reference>
<feature type="domain" description="PTS EIIA type-1" evidence="14">
    <location>
        <begin position="22"/>
        <end position="130"/>
    </location>
</feature>
<evidence type="ECO:0000259" key="14">
    <source>
        <dbReference type="PROSITE" id="PS51093"/>
    </source>
</evidence>
<feature type="transmembrane region" description="Helical" evidence="13">
    <location>
        <begin position="454"/>
        <end position="473"/>
    </location>
</feature>
<evidence type="ECO:0000256" key="13">
    <source>
        <dbReference type="SAM" id="Phobius"/>
    </source>
</evidence>
<evidence type="ECO:0000256" key="11">
    <source>
        <dbReference type="PROSITE-ProRule" id="PRU00421"/>
    </source>
</evidence>
<dbReference type="GO" id="GO:0016301">
    <property type="term" value="F:kinase activity"/>
    <property type="evidence" value="ECO:0007669"/>
    <property type="project" value="UniProtKB-KW"/>
</dbReference>
<feature type="domain" description="PTS EIIC type-1" evidence="16">
    <location>
        <begin position="280"/>
        <end position="692"/>
    </location>
</feature>
<feature type="transmembrane region" description="Helical" evidence="13">
    <location>
        <begin position="594"/>
        <end position="611"/>
    </location>
</feature>
<dbReference type="OrthoDB" id="400707at2"/>
<dbReference type="EMBL" id="CP006681">
    <property type="protein sequence ID" value="AHI52949.1"/>
    <property type="molecule type" value="Genomic_DNA"/>
</dbReference>
<organism evidence="17 18">
    <name type="scientific">Spiroplasma culicicola AES-1</name>
    <dbReference type="NCBI Taxonomy" id="1276246"/>
    <lineage>
        <taxon>Bacteria</taxon>
        <taxon>Bacillati</taxon>
        <taxon>Mycoplasmatota</taxon>
        <taxon>Mollicutes</taxon>
        <taxon>Entomoplasmatales</taxon>
        <taxon>Spiroplasmataceae</taxon>
        <taxon>Spiroplasma</taxon>
    </lineage>
</organism>
<dbReference type="SUPFAM" id="SSF51261">
    <property type="entry name" value="Duplicated hybrid motif"/>
    <property type="match status" value="1"/>
</dbReference>
<feature type="domain" description="PTS EIIB type-1" evidence="15">
    <location>
        <begin position="180"/>
        <end position="262"/>
    </location>
</feature>
<dbReference type="InterPro" id="IPR013013">
    <property type="entry name" value="PTS_EIIC_1"/>
</dbReference>
<dbReference type="Gene3D" id="2.70.70.10">
    <property type="entry name" value="Glucose Permease (Domain IIA)"/>
    <property type="match status" value="1"/>
</dbReference>
<dbReference type="Gene3D" id="3.30.1360.60">
    <property type="entry name" value="Glucose permease domain IIB"/>
    <property type="match status" value="1"/>
</dbReference>
<comment type="subcellular location">
    <subcellularLocation>
        <location evidence="1">Cell membrane</location>
        <topology evidence="1">Multi-pass membrane protein</topology>
    </subcellularLocation>
</comment>
<dbReference type="SUPFAM" id="SSF55604">
    <property type="entry name" value="Glucose permease domain IIB"/>
    <property type="match status" value="1"/>
</dbReference>
<keyword evidence="10 13" id="KW-0472">Membrane</keyword>
<protein>
    <submittedName>
        <fullName evidence="17">PTS system beta-glucoside-specific IIABC component</fullName>
    </submittedName>
</protein>
<dbReference type="PATRIC" id="fig|1276246.3.peg.607"/>
<dbReference type="PROSITE" id="PS51093">
    <property type="entry name" value="PTS_EIIA_TYPE_1"/>
    <property type="match status" value="1"/>
</dbReference>
<dbReference type="STRING" id="1276246.SCULI_v1c06080"/>
<feature type="transmembrane region" description="Helical" evidence="13">
    <location>
        <begin position="361"/>
        <end position="379"/>
    </location>
</feature>
<dbReference type="PANTHER" id="PTHR30175:SF1">
    <property type="entry name" value="PTS SYSTEM ARBUTIN-, CELLOBIOSE-, AND SALICIN-SPECIFIC EIIBC COMPONENT-RELATED"/>
    <property type="match status" value="1"/>
</dbReference>
<evidence type="ECO:0000313" key="18">
    <source>
        <dbReference type="Proteomes" id="UP000019267"/>
    </source>
</evidence>
<feature type="active site" description="Phosphocysteine intermediate; for EIIB activity" evidence="11">
    <location>
        <position position="202"/>
    </location>
</feature>
<keyword evidence="18" id="KW-1185">Reference proteome</keyword>
<dbReference type="PROSITE" id="PS51098">
    <property type="entry name" value="PTS_EIIB_TYPE_1"/>
    <property type="match status" value="1"/>
</dbReference>
<keyword evidence="3" id="KW-1003">Cell membrane</keyword>
<proteinExistence type="predicted"/>
<dbReference type="InterPro" id="IPR011055">
    <property type="entry name" value="Dup_hybrid_motif"/>
</dbReference>
<keyword evidence="5" id="KW-0808">Transferase</keyword>
<evidence type="ECO:0000256" key="12">
    <source>
        <dbReference type="SAM" id="Coils"/>
    </source>
</evidence>
<dbReference type="eggNOG" id="COG2190">
    <property type="taxonomic scope" value="Bacteria"/>
</dbReference>
<evidence type="ECO:0000259" key="16">
    <source>
        <dbReference type="PROSITE" id="PS51103"/>
    </source>
</evidence>